<dbReference type="GeneID" id="63804906"/>
<feature type="region of interest" description="Disordered" evidence="1">
    <location>
        <begin position="1"/>
        <end position="112"/>
    </location>
</feature>
<protein>
    <submittedName>
        <fullName evidence="2">Uncharacterized protein</fullName>
    </submittedName>
</protein>
<feature type="compositionally biased region" description="Polar residues" evidence="1">
    <location>
        <begin position="42"/>
        <end position="51"/>
    </location>
</feature>
<dbReference type="EMBL" id="MCFD01000012">
    <property type="protein sequence ID" value="ORX67538.1"/>
    <property type="molecule type" value="Genomic_DNA"/>
</dbReference>
<sequence length="112" mass="12088">MSPIKYDGNQLGSIFGDDESRPSPTNTADDDDEANTLMKWLNYNNGANTSIPPFPPDATTKADTTSESLEKSPRSTVTRTHTAPKQDETDEYGLPLTSSTALPPSRQPSASK</sequence>
<comment type="caution">
    <text evidence="2">The sequence shown here is derived from an EMBL/GenBank/DDBJ whole genome shotgun (WGS) entry which is preliminary data.</text>
</comment>
<accession>A0A1Y1W215</accession>
<evidence type="ECO:0000256" key="1">
    <source>
        <dbReference type="SAM" id="MobiDB-lite"/>
    </source>
</evidence>
<dbReference type="RefSeq" id="XP_040741425.1">
    <property type="nucleotide sequence ID" value="XM_040888258.1"/>
</dbReference>
<dbReference type="Proteomes" id="UP000193922">
    <property type="component" value="Unassembled WGS sequence"/>
</dbReference>
<feature type="compositionally biased region" description="Polar residues" evidence="1">
    <location>
        <begin position="96"/>
        <end position="112"/>
    </location>
</feature>
<proteinExistence type="predicted"/>
<evidence type="ECO:0000313" key="2">
    <source>
        <dbReference type="EMBL" id="ORX67538.1"/>
    </source>
</evidence>
<feature type="compositionally biased region" description="Polar residues" evidence="1">
    <location>
        <begin position="74"/>
        <end position="83"/>
    </location>
</feature>
<name>A0A1Y1W215_9FUNG</name>
<dbReference type="AlphaFoldDB" id="A0A1Y1W215"/>
<keyword evidence="3" id="KW-1185">Reference proteome</keyword>
<organism evidence="2 3">
    <name type="scientific">Linderina pennispora</name>
    <dbReference type="NCBI Taxonomy" id="61395"/>
    <lineage>
        <taxon>Eukaryota</taxon>
        <taxon>Fungi</taxon>
        <taxon>Fungi incertae sedis</taxon>
        <taxon>Zoopagomycota</taxon>
        <taxon>Kickxellomycotina</taxon>
        <taxon>Kickxellomycetes</taxon>
        <taxon>Kickxellales</taxon>
        <taxon>Kickxellaceae</taxon>
        <taxon>Linderina</taxon>
    </lineage>
</organism>
<evidence type="ECO:0000313" key="3">
    <source>
        <dbReference type="Proteomes" id="UP000193922"/>
    </source>
</evidence>
<reference evidence="2 3" key="1">
    <citation type="submission" date="2016-07" db="EMBL/GenBank/DDBJ databases">
        <title>Pervasive Adenine N6-methylation of Active Genes in Fungi.</title>
        <authorList>
            <consortium name="DOE Joint Genome Institute"/>
            <person name="Mondo S.J."/>
            <person name="Dannebaum R.O."/>
            <person name="Kuo R.C."/>
            <person name="Labutti K."/>
            <person name="Haridas S."/>
            <person name="Kuo A."/>
            <person name="Salamov A."/>
            <person name="Ahrendt S.R."/>
            <person name="Lipzen A."/>
            <person name="Sullivan W."/>
            <person name="Andreopoulos W.B."/>
            <person name="Clum A."/>
            <person name="Lindquist E."/>
            <person name="Daum C."/>
            <person name="Ramamoorthy G.K."/>
            <person name="Gryganskyi A."/>
            <person name="Culley D."/>
            <person name="Magnuson J.K."/>
            <person name="James T.Y."/>
            <person name="O'Malley M.A."/>
            <person name="Stajich J.E."/>
            <person name="Spatafora J.W."/>
            <person name="Visel A."/>
            <person name="Grigoriev I.V."/>
        </authorList>
    </citation>
    <scope>NUCLEOTIDE SEQUENCE [LARGE SCALE GENOMIC DNA]</scope>
    <source>
        <strain evidence="2 3">ATCC 12442</strain>
    </source>
</reference>
<gene>
    <name evidence="2" type="ORF">DL89DRAFT_269338</name>
</gene>